<dbReference type="Pfam" id="PF18950">
    <property type="entry name" value="DUF5694"/>
    <property type="match status" value="1"/>
</dbReference>
<accession>A0A7G5IH12</accession>
<dbReference type="RefSeq" id="WP_182295745.1">
    <property type="nucleotide sequence ID" value="NZ_CP059851.1"/>
</dbReference>
<protein>
    <recommendedName>
        <fullName evidence="4">TraB/GumN family protein</fullName>
    </recommendedName>
</protein>
<evidence type="ECO:0000313" key="2">
    <source>
        <dbReference type="EMBL" id="QMW22654.1"/>
    </source>
</evidence>
<dbReference type="Proteomes" id="UP000515292">
    <property type="component" value="Chromosome"/>
</dbReference>
<gene>
    <name evidence="2" type="ORF">H3309_15305</name>
</gene>
<organism evidence="2 3">
    <name type="scientific">Sandaracinobacteroides saxicola</name>
    <dbReference type="NCBI Taxonomy" id="2759707"/>
    <lineage>
        <taxon>Bacteria</taxon>
        <taxon>Pseudomonadati</taxon>
        <taxon>Pseudomonadota</taxon>
        <taxon>Alphaproteobacteria</taxon>
        <taxon>Sphingomonadales</taxon>
        <taxon>Sphingosinicellaceae</taxon>
        <taxon>Sandaracinobacteroides</taxon>
    </lineage>
</organism>
<feature type="chain" id="PRO_5028951467" description="TraB/GumN family protein" evidence="1">
    <location>
        <begin position="19"/>
        <end position="345"/>
    </location>
</feature>
<dbReference type="AlphaFoldDB" id="A0A7G5IH12"/>
<evidence type="ECO:0008006" key="4">
    <source>
        <dbReference type="Google" id="ProtNLM"/>
    </source>
</evidence>
<keyword evidence="1" id="KW-0732">Signal</keyword>
<feature type="signal peptide" evidence="1">
    <location>
        <begin position="1"/>
        <end position="18"/>
    </location>
</feature>
<name>A0A7G5IH12_9SPHN</name>
<reference evidence="2 3" key="1">
    <citation type="submission" date="2020-07" db="EMBL/GenBank/DDBJ databases">
        <title>Complete genome sequence for Sandaracinobacter sp. M6.</title>
        <authorList>
            <person name="Tang Y."/>
            <person name="Liu Q."/>
            <person name="Guo Z."/>
            <person name="Lei P."/>
            <person name="Huang B."/>
        </authorList>
    </citation>
    <scope>NUCLEOTIDE SEQUENCE [LARGE SCALE GENOMIC DNA]</scope>
    <source>
        <strain evidence="2 3">M6</strain>
    </source>
</reference>
<evidence type="ECO:0000256" key="1">
    <source>
        <dbReference type="SAM" id="SignalP"/>
    </source>
</evidence>
<dbReference type="EMBL" id="CP059851">
    <property type="protein sequence ID" value="QMW22654.1"/>
    <property type="molecule type" value="Genomic_DNA"/>
</dbReference>
<keyword evidence="3" id="KW-1185">Reference proteome</keyword>
<sequence length="345" mass="37689">MKTPFLLAALLLATPTLATPPAFGGPPTTIFVLGSTHLSQTPGIKREYLPPLLDRLAGTRADIIVLEGLSGIQCDTLRRFEPRYPGMYRDYCRAPDIAAKSTGLDVPAATAAWAATLKNWPAAPTPAQRRTLASQFAAGGELESALVQWLRLPPAERTEGDGIDTALKDLLNKRELVMNENTQIGVPLAVRLRHERVFMVDDHTADSIQAESGPALDPWLTALWKSPAAAAFGKVYNARQNRVTDGPSLIAFYRWINTPAAQQAANRVDQGAAALDAKPPHLGRHYLAWWETRNLRMVANIREAAGARPGARILAIVGSSHKLPYERYLATQTDMRVADIDPLLR</sequence>
<evidence type="ECO:0000313" key="3">
    <source>
        <dbReference type="Proteomes" id="UP000515292"/>
    </source>
</evidence>
<dbReference type="InterPro" id="IPR043749">
    <property type="entry name" value="DUF5694"/>
</dbReference>
<dbReference type="KEGG" id="sand:H3309_15305"/>
<proteinExistence type="predicted"/>